<evidence type="ECO:0000256" key="4">
    <source>
        <dbReference type="ARBA" id="ARBA00022763"/>
    </source>
</evidence>
<dbReference type="InterPro" id="IPR014048">
    <property type="entry name" value="MethylDNA_cys_MeTrfase_DNA-bd"/>
</dbReference>
<proteinExistence type="predicted"/>
<dbReference type="Pfam" id="PF01035">
    <property type="entry name" value="DNA_binding_1"/>
    <property type="match status" value="1"/>
</dbReference>
<dbReference type="SUPFAM" id="SSF46767">
    <property type="entry name" value="Methylated DNA-protein cysteine methyltransferase, C-terminal domain"/>
    <property type="match status" value="1"/>
</dbReference>
<dbReference type="EMBL" id="WHSC02000004">
    <property type="protein sequence ID" value="MDO6121401.1"/>
    <property type="molecule type" value="Genomic_DNA"/>
</dbReference>
<evidence type="ECO:0000256" key="5">
    <source>
        <dbReference type="ARBA" id="ARBA00023204"/>
    </source>
</evidence>
<keyword evidence="2" id="KW-0489">Methyltransferase</keyword>
<dbReference type="PANTHER" id="PTHR10815:SF5">
    <property type="entry name" value="METHYLATED-DNA--PROTEIN-CYSTEINE METHYLTRANSFERASE"/>
    <property type="match status" value="1"/>
</dbReference>
<evidence type="ECO:0000256" key="1">
    <source>
        <dbReference type="ARBA" id="ARBA00001286"/>
    </source>
</evidence>
<evidence type="ECO:0000313" key="9">
    <source>
        <dbReference type="Proteomes" id="UP001177080"/>
    </source>
</evidence>
<dbReference type="InterPro" id="IPR001497">
    <property type="entry name" value="MethylDNA_cys_MeTrfase_AS"/>
</dbReference>
<keyword evidence="3" id="KW-0808">Transferase</keyword>
<dbReference type="Proteomes" id="UP001177080">
    <property type="component" value="Unassembled WGS sequence"/>
</dbReference>
<dbReference type="Gene3D" id="1.10.10.10">
    <property type="entry name" value="Winged helix-like DNA-binding domain superfamily/Winged helix DNA-binding domain"/>
    <property type="match status" value="1"/>
</dbReference>
<name>A0ABT8XDS8_9HYPH</name>
<accession>A0ABT8XDS8</accession>
<dbReference type="InterPro" id="IPR036217">
    <property type="entry name" value="MethylDNA_cys_MeTrfase_DNAb"/>
</dbReference>
<comment type="catalytic activity">
    <reaction evidence="1">
        <text>a 4-O-methyl-thymidine in DNA + L-cysteinyl-[protein] = a thymidine in DNA + S-methyl-L-cysteinyl-[protein]</text>
        <dbReference type="Rhea" id="RHEA:53428"/>
        <dbReference type="Rhea" id="RHEA-COMP:10131"/>
        <dbReference type="Rhea" id="RHEA-COMP:10132"/>
        <dbReference type="Rhea" id="RHEA-COMP:13555"/>
        <dbReference type="Rhea" id="RHEA-COMP:13556"/>
        <dbReference type="ChEBI" id="CHEBI:29950"/>
        <dbReference type="ChEBI" id="CHEBI:82612"/>
        <dbReference type="ChEBI" id="CHEBI:137386"/>
        <dbReference type="ChEBI" id="CHEBI:137387"/>
        <dbReference type="EC" id="2.1.1.63"/>
    </reaction>
</comment>
<reference evidence="8" key="1">
    <citation type="submission" date="2022-04" db="EMBL/GenBank/DDBJ databases">
        <title>Shinella lacus sp. nov., a novel member of the genus Shinella from water.</title>
        <authorList>
            <person name="Deng Y."/>
        </authorList>
    </citation>
    <scope>NUCLEOTIDE SEQUENCE</scope>
    <source>
        <strain evidence="8">JCM 31239</strain>
    </source>
</reference>
<dbReference type="PROSITE" id="PS00374">
    <property type="entry name" value="MGMT"/>
    <property type="match status" value="1"/>
</dbReference>
<keyword evidence="9" id="KW-1185">Reference proteome</keyword>
<protein>
    <submittedName>
        <fullName evidence="8">Methylated-DNA--[protein]-cysteine S-methyltransferase</fullName>
    </submittedName>
</protein>
<keyword evidence="5" id="KW-0234">DNA repair</keyword>
<dbReference type="InterPro" id="IPR036388">
    <property type="entry name" value="WH-like_DNA-bd_sf"/>
</dbReference>
<evidence type="ECO:0000256" key="3">
    <source>
        <dbReference type="ARBA" id="ARBA00022679"/>
    </source>
</evidence>
<evidence type="ECO:0000259" key="7">
    <source>
        <dbReference type="Pfam" id="PF01035"/>
    </source>
</evidence>
<comment type="caution">
    <text evidence="8">The sequence shown here is derived from an EMBL/GenBank/DDBJ whole genome shotgun (WGS) entry which is preliminary data.</text>
</comment>
<dbReference type="Gene3D" id="3.30.160.70">
    <property type="entry name" value="Methylated DNA-protein cysteine methyltransferase domain"/>
    <property type="match status" value="1"/>
</dbReference>
<sequence length="186" mass="19582">MTGKTHYLIFDTAGGPCGIAWTQAGVVRFQLPGEDAATTRRLLLRHLPDAEAAEPPLAVRKAVAAAQRYFAGEEADFTAVPLDLTGQSDFFLKVYDAARRVHWGETTTYGTIARDLGAGPEMAREVGQAMAKNPVALIIPCHRVLAAGGKVGGFSAPGGSISKVKMLALEGISFAPPAPAQQSFGF</sequence>
<dbReference type="SUPFAM" id="SSF53155">
    <property type="entry name" value="Methylated DNA-protein cysteine methyltransferase domain"/>
    <property type="match status" value="1"/>
</dbReference>
<dbReference type="NCBIfam" id="TIGR00589">
    <property type="entry name" value="ogt"/>
    <property type="match status" value="1"/>
</dbReference>
<organism evidence="8 9">
    <name type="scientific">Shinella curvata</name>
    <dbReference type="NCBI Taxonomy" id="1817964"/>
    <lineage>
        <taxon>Bacteria</taxon>
        <taxon>Pseudomonadati</taxon>
        <taxon>Pseudomonadota</taxon>
        <taxon>Alphaproteobacteria</taxon>
        <taxon>Hyphomicrobiales</taxon>
        <taxon>Rhizobiaceae</taxon>
        <taxon>Shinella</taxon>
    </lineage>
</organism>
<dbReference type="InterPro" id="IPR036631">
    <property type="entry name" value="MGMT_N_sf"/>
</dbReference>
<dbReference type="RefSeq" id="WP_244761330.1">
    <property type="nucleotide sequence ID" value="NZ_JALJCJ010000003.1"/>
</dbReference>
<comment type="catalytic activity">
    <reaction evidence="6">
        <text>a 6-O-methyl-2'-deoxyguanosine in DNA + L-cysteinyl-[protein] = S-methyl-L-cysteinyl-[protein] + a 2'-deoxyguanosine in DNA</text>
        <dbReference type="Rhea" id="RHEA:24000"/>
        <dbReference type="Rhea" id="RHEA-COMP:10131"/>
        <dbReference type="Rhea" id="RHEA-COMP:10132"/>
        <dbReference type="Rhea" id="RHEA-COMP:11367"/>
        <dbReference type="Rhea" id="RHEA-COMP:11368"/>
        <dbReference type="ChEBI" id="CHEBI:29950"/>
        <dbReference type="ChEBI" id="CHEBI:82612"/>
        <dbReference type="ChEBI" id="CHEBI:85445"/>
        <dbReference type="ChEBI" id="CHEBI:85448"/>
        <dbReference type="EC" id="2.1.1.63"/>
    </reaction>
</comment>
<evidence type="ECO:0000256" key="2">
    <source>
        <dbReference type="ARBA" id="ARBA00022603"/>
    </source>
</evidence>
<dbReference type="CDD" id="cd06445">
    <property type="entry name" value="ATase"/>
    <property type="match status" value="1"/>
</dbReference>
<evidence type="ECO:0000313" key="8">
    <source>
        <dbReference type="EMBL" id="MDO6121401.1"/>
    </source>
</evidence>
<feature type="domain" description="Methylated-DNA-[protein]-cysteine S-methyltransferase DNA binding" evidence="7">
    <location>
        <begin position="89"/>
        <end position="172"/>
    </location>
</feature>
<gene>
    <name evidence="8" type="ORF">GB928_009435</name>
</gene>
<evidence type="ECO:0000256" key="6">
    <source>
        <dbReference type="ARBA" id="ARBA00049348"/>
    </source>
</evidence>
<keyword evidence="4" id="KW-0227">DNA damage</keyword>
<dbReference type="PANTHER" id="PTHR10815">
    <property type="entry name" value="METHYLATED-DNA--PROTEIN-CYSTEINE METHYLTRANSFERASE"/>
    <property type="match status" value="1"/>
</dbReference>